<evidence type="ECO:0000313" key="2">
    <source>
        <dbReference type="EMBL" id="KIJ91574.1"/>
    </source>
</evidence>
<proteinExistence type="predicted"/>
<dbReference type="HOGENOM" id="CLU_2469461_0_0_1"/>
<reference evidence="3" key="2">
    <citation type="submission" date="2015-01" db="EMBL/GenBank/DDBJ databases">
        <title>Evolutionary Origins and Diversification of the Mycorrhizal Mutualists.</title>
        <authorList>
            <consortium name="DOE Joint Genome Institute"/>
            <consortium name="Mycorrhizal Genomics Consortium"/>
            <person name="Kohler A."/>
            <person name="Kuo A."/>
            <person name="Nagy L.G."/>
            <person name="Floudas D."/>
            <person name="Copeland A."/>
            <person name="Barry K.W."/>
            <person name="Cichocki N."/>
            <person name="Veneault-Fourrey C."/>
            <person name="LaButti K."/>
            <person name="Lindquist E.A."/>
            <person name="Lipzen A."/>
            <person name="Lundell T."/>
            <person name="Morin E."/>
            <person name="Murat C."/>
            <person name="Riley R."/>
            <person name="Ohm R."/>
            <person name="Sun H."/>
            <person name="Tunlid A."/>
            <person name="Henrissat B."/>
            <person name="Grigoriev I.V."/>
            <person name="Hibbett D.S."/>
            <person name="Martin F."/>
        </authorList>
    </citation>
    <scope>NUCLEOTIDE SEQUENCE [LARGE SCALE GENOMIC DNA]</scope>
    <source>
        <strain evidence="3">LaAM-08-1</strain>
    </source>
</reference>
<organism evidence="2 3">
    <name type="scientific">Laccaria amethystina LaAM-08-1</name>
    <dbReference type="NCBI Taxonomy" id="1095629"/>
    <lineage>
        <taxon>Eukaryota</taxon>
        <taxon>Fungi</taxon>
        <taxon>Dikarya</taxon>
        <taxon>Basidiomycota</taxon>
        <taxon>Agaricomycotina</taxon>
        <taxon>Agaricomycetes</taxon>
        <taxon>Agaricomycetidae</taxon>
        <taxon>Agaricales</taxon>
        <taxon>Agaricineae</taxon>
        <taxon>Hydnangiaceae</taxon>
        <taxon>Laccaria</taxon>
    </lineage>
</organism>
<gene>
    <name evidence="2" type="ORF">K443DRAFT_14292</name>
</gene>
<evidence type="ECO:0000313" key="3">
    <source>
        <dbReference type="Proteomes" id="UP000054477"/>
    </source>
</evidence>
<dbReference type="Proteomes" id="UP000054477">
    <property type="component" value="Unassembled WGS sequence"/>
</dbReference>
<dbReference type="AlphaFoldDB" id="A0A0C9WHP9"/>
<feature type="region of interest" description="Disordered" evidence="1">
    <location>
        <begin position="1"/>
        <end position="67"/>
    </location>
</feature>
<accession>A0A0C9WHP9</accession>
<feature type="compositionally biased region" description="Basic and acidic residues" evidence="1">
    <location>
        <begin position="1"/>
        <end position="49"/>
    </location>
</feature>
<keyword evidence="3" id="KW-1185">Reference proteome</keyword>
<protein>
    <submittedName>
        <fullName evidence="2">Uncharacterized protein</fullName>
    </submittedName>
</protein>
<sequence>MFAYETEEHRPSESRKCKASNADEHPVKRSCHEGQNNDERPRRGGRGGESRPGIESAPSKARSPPHFVITNNFHRTTAQDLTGCPPPR</sequence>
<name>A0A0C9WHP9_9AGAR</name>
<dbReference type="EMBL" id="KN838991">
    <property type="protein sequence ID" value="KIJ91574.1"/>
    <property type="molecule type" value="Genomic_DNA"/>
</dbReference>
<reference evidence="2 3" key="1">
    <citation type="submission" date="2014-04" db="EMBL/GenBank/DDBJ databases">
        <authorList>
            <consortium name="DOE Joint Genome Institute"/>
            <person name="Kuo A."/>
            <person name="Kohler A."/>
            <person name="Nagy L.G."/>
            <person name="Floudas D."/>
            <person name="Copeland A."/>
            <person name="Barry K.W."/>
            <person name="Cichocki N."/>
            <person name="Veneault-Fourrey C."/>
            <person name="LaButti K."/>
            <person name="Lindquist E.A."/>
            <person name="Lipzen A."/>
            <person name="Lundell T."/>
            <person name="Morin E."/>
            <person name="Murat C."/>
            <person name="Sun H."/>
            <person name="Tunlid A."/>
            <person name="Henrissat B."/>
            <person name="Grigoriev I.V."/>
            <person name="Hibbett D.S."/>
            <person name="Martin F."/>
            <person name="Nordberg H.P."/>
            <person name="Cantor M.N."/>
            <person name="Hua S.X."/>
        </authorList>
    </citation>
    <scope>NUCLEOTIDE SEQUENCE [LARGE SCALE GENOMIC DNA]</scope>
    <source>
        <strain evidence="2 3">LaAM-08-1</strain>
    </source>
</reference>
<evidence type="ECO:0000256" key="1">
    <source>
        <dbReference type="SAM" id="MobiDB-lite"/>
    </source>
</evidence>